<reference evidence="2 4" key="1">
    <citation type="journal article" date="2009" name="PLoS Biol.">
        <title>Lineage-specific biology revealed by a finished genome assembly of the mouse.</title>
        <authorList>
            <consortium name="Mouse Genome Sequencing Consortium"/>
            <person name="Church D.M."/>
            <person name="Goodstadt L."/>
            <person name="Hillier L.W."/>
            <person name="Zody M.C."/>
            <person name="Goldstein S."/>
            <person name="She X."/>
            <person name="Bult C.J."/>
            <person name="Agarwala R."/>
            <person name="Cherry J.L."/>
            <person name="DiCuccio M."/>
            <person name="Hlavina W."/>
            <person name="Kapustin Y."/>
            <person name="Meric P."/>
            <person name="Maglott D."/>
            <person name="Birtle Z."/>
            <person name="Marques A.C."/>
            <person name="Graves T."/>
            <person name="Zhou S."/>
            <person name="Teague B."/>
            <person name="Potamousis K."/>
            <person name="Churas C."/>
            <person name="Place M."/>
            <person name="Herschleb J."/>
            <person name="Runnheim R."/>
            <person name="Forrest D."/>
            <person name="Amos-Landgraf J."/>
            <person name="Schwartz D.C."/>
            <person name="Cheng Z."/>
            <person name="Lindblad-Toh K."/>
            <person name="Eichler E.E."/>
            <person name="Ponting C.P."/>
        </authorList>
    </citation>
    <scope>NUCLEOTIDE SEQUENCE [LARGE SCALE GENOMIC DNA]</scope>
    <source>
        <strain evidence="2 4">C57BL/6J</strain>
    </source>
</reference>
<dbReference type="Antibodypedia" id="29333">
    <property type="antibodies" value="673 antibodies from 32 providers"/>
</dbReference>
<dbReference type="AlphaFoldDB" id="A0A1D5RMK0"/>
<keyword evidence="1" id="KW-0472">Membrane</keyword>
<feature type="transmembrane region" description="Helical" evidence="1">
    <location>
        <begin position="7"/>
        <end position="27"/>
    </location>
</feature>
<dbReference type="Ensembl" id="ENSMUST00000212748.2">
    <property type="protein sequence ID" value="ENSMUSP00000148809.2"/>
    <property type="gene ID" value="ENSMUSG00000031881.7"/>
</dbReference>
<dbReference type="MGI" id="MGI:106671">
    <property type="gene designation" value="Cdh16"/>
</dbReference>
<dbReference type="ExpressionAtlas" id="A0A1D5RMK0">
    <property type="expression patterns" value="baseline and differential"/>
</dbReference>
<keyword evidence="1" id="KW-1133">Transmembrane helix</keyword>
<dbReference type="Bgee" id="ENSMUSG00000031881">
    <property type="expression patterns" value="Expressed in adult mammalian kidney and 66 other cell types or tissues"/>
</dbReference>
<keyword evidence="4" id="KW-1185">Reference proteome</keyword>
<reference evidence="2 4" key="2">
    <citation type="journal article" date="2011" name="PLoS Biol.">
        <title>Modernizing reference genome assemblies.</title>
        <authorList>
            <person name="Church D.M."/>
            <person name="Schneider V.A."/>
            <person name="Graves T."/>
            <person name="Auger K."/>
            <person name="Cunningham F."/>
            <person name="Bouk N."/>
            <person name="Chen H.C."/>
            <person name="Agarwala R."/>
            <person name="McLaren W.M."/>
            <person name="Ritchie G.R."/>
            <person name="Albracht D."/>
            <person name="Kremitzki M."/>
            <person name="Rock S."/>
            <person name="Kotkiewicz H."/>
            <person name="Kremitzki C."/>
            <person name="Wollam A."/>
            <person name="Trani L."/>
            <person name="Fulton L."/>
            <person name="Fulton R."/>
            <person name="Matthews L."/>
            <person name="Whitehead S."/>
            <person name="Chow W."/>
            <person name="Torrance J."/>
            <person name="Dunn M."/>
            <person name="Harden G."/>
            <person name="Threadgold G."/>
            <person name="Wood J."/>
            <person name="Collins J."/>
            <person name="Heath P."/>
            <person name="Griffiths G."/>
            <person name="Pelan S."/>
            <person name="Grafham D."/>
            <person name="Eichler E.E."/>
            <person name="Weinstock G."/>
            <person name="Mardis E.R."/>
            <person name="Wilson R.K."/>
            <person name="Howe K."/>
            <person name="Flicek P."/>
            <person name="Hubbard T."/>
        </authorList>
    </citation>
    <scope>NUCLEOTIDE SEQUENCE [LARGE SCALE GENOMIC DNA]</scope>
    <source>
        <strain evidence="2 4">C57BL/6J</strain>
    </source>
</reference>
<evidence type="ECO:0000313" key="4">
    <source>
        <dbReference type="Proteomes" id="UP000000589"/>
    </source>
</evidence>
<reference evidence="2" key="4">
    <citation type="submission" date="2025-09" db="UniProtKB">
        <authorList>
            <consortium name="Ensembl"/>
        </authorList>
    </citation>
    <scope>IDENTIFICATION</scope>
    <source>
        <strain evidence="2">C57BL/6J</strain>
    </source>
</reference>
<name>A0A1D5RMK0_MOUSE</name>
<dbReference type="Proteomes" id="UP000000589">
    <property type="component" value="Chromosome 8"/>
</dbReference>
<dbReference type="AGR" id="MGI:106671"/>
<dbReference type="GeneTree" id="ENSGT00940000161650"/>
<sequence length="58" mass="6934">MISARPWLLYLSVIQFFCLFSPTSYHYPWGEMKATLSYQETQTRQIKTPLLWTQTLAF</sequence>
<protein>
    <submittedName>
        <fullName evidence="2">Cadherin 16</fullName>
    </submittedName>
</protein>
<accession>A0A1D5RMK0</accession>
<evidence type="ECO:0000313" key="3">
    <source>
        <dbReference type="MGI" id="MGI:106671"/>
    </source>
</evidence>
<dbReference type="VEuPathDB" id="HostDB:ENSMUSG00000031881"/>
<organism evidence="2 4">
    <name type="scientific">Mus musculus</name>
    <name type="common">Mouse</name>
    <dbReference type="NCBI Taxonomy" id="10090"/>
    <lineage>
        <taxon>Eukaryota</taxon>
        <taxon>Metazoa</taxon>
        <taxon>Chordata</taxon>
        <taxon>Craniata</taxon>
        <taxon>Vertebrata</taxon>
        <taxon>Euteleostomi</taxon>
        <taxon>Mammalia</taxon>
        <taxon>Eutheria</taxon>
        <taxon>Euarchontoglires</taxon>
        <taxon>Glires</taxon>
        <taxon>Rodentia</taxon>
        <taxon>Myomorpha</taxon>
        <taxon>Muroidea</taxon>
        <taxon>Muridae</taxon>
        <taxon>Murinae</taxon>
        <taxon>Mus</taxon>
        <taxon>Mus</taxon>
    </lineage>
</organism>
<keyword evidence="1" id="KW-0812">Transmembrane</keyword>
<proteinExistence type="predicted"/>
<gene>
    <name evidence="2 3" type="primary">Cdh16</name>
</gene>
<evidence type="ECO:0000256" key="1">
    <source>
        <dbReference type="SAM" id="Phobius"/>
    </source>
</evidence>
<reference evidence="2" key="3">
    <citation type="submission" date="2025-08" db="UniProtKB">
        <authorList>
            <consortium name="Ensembl"/>
        </authorList>
    </citation>
    <scope>IDENTIFICATION</scope>
    <source>
        <strain evidence="2">C57BL/6J</strain>
    </source>
</reference>
<evidence type="ECO:0000313" key="2">
    <source>
        <dbReference type="Ensembl" id="ENSMUSP00000148809.2"/>
    </source>
</evidence>